<proteinExistence type="predicted"/>
<name>A0A0F7TFI8_PENBI</name>
<dbReference type="STRING" id="104259.A0A0F7TFI8"/>
<feature type="coiled-coil region" evidence="1">
    <location>
        <begin position="279"/>
        <end position="306"/>
    </location>
</feature>
<keyword evidence="1" id="KW-0175">Coiled coil</keyword>
<feature type="compositionally biased region" description="Low complexity" evidence="2">
    <location>
        <begin position="59"/>
        <end position="70"/>
    </location>
</feature>
<feature type="compositionally biased region" description="Basic and acidic residues" evidence="2">
    <location>
        <begin position="76"/>
        <end position="91"/>
    </location>
</feature>
<reference evidence="4" key="1">
    <citation type="journal article" date="2015" name="Genome Announc.">
        <title>Draft genome sequence of the fungus Penicillium brasilianum MG11.</title>
        <authorList>
            <person name="Horn F."/>
            <person name="Linde J."/>
            <person name="Mattern D.J."/>
            <person name="Walther G."/>
            <person name="Guthke R."/>
            <person name="Brakhage A.A."/>
            <person name="Valiante V."/>
        </authorList>
    </citation>
    <scope>NUCLEOTIDE SEQUENCE [LARGE SCALE GENOMIC DNA]</scope>
    <source>
        <strain evidence="4">MG11</strain>
    </source>
</reference>
<dbReference type="EMBL" id="CDHK01000002">
    <property type="protein sequence ID" value="CEJ55275.1"/>
    <property type="molecule type" value="Genomic_DNA"/>
</dbReference>
<feature type="compositionally biased region" description="Basic and acidic residues" evidence="2">
    <location>
        <begin position="49"/>
        <end position="58"/>
    </location>
</feature>
<evidence type="ECO:0000313" key="4">
    <source>
        <dbReference type="Proteomes" id="UP000042958"/>
    </source>
</evidence>
<dbReference type="AlphaFoldDB" id="A0A0F7TFI8"/>
<feature type="region of interest" description="Disordered" evidence="2">
    <location>
        <begin position="1"/>
        <end position="243"/>
    </location>
</feature>
<evidence type="ECO:0000256" key="1">
    <source>
        <dbReference type="SAM" id="Coils"/>
    </source>
</evidence>
<keyword evidence="4" id="KW-1185">Reference proteome</keyword>
<gene>
    <name evidence="3" type="ORF">PMG11_01541</name>
</gene>
<dbReference type="OrthoDB" id="4160836at2759"/>
<organism evidence="3 4">
    <name type="scientific">Penicillium brasilianum</name>
    <dbReference type="NCBI Taxonomy" id="104259"/>
    <lineage>
        <taxon>Eukaryota</taxon>
        <taxon>Fungi</taxon>
        <taxon>Dikarya</taxon>
        <taxon>Ascomycota</taxon>
        <taxon>Pezizomycotina</taxon>
        <taxon>Eurotiomycetes</taxon>
        <taxon>Eurotiomycetidae</taxon>
        <taxon>Eurotiales</taxon>
        <taxon>Aspergillaceae</taxon>
        <taxon>Penicillium</taxon>
    </lineage>
</organism>
<dbReference type="Proteomes" id="UP000042958">
    <property type="component" value="Unassembled WGS sequence"/>
</dbReference>
<sequence length="646" mass="69912">MNSPPKRRRTGEGVGVTIGASQPPAPRRDSRSPSRASFQSPTRASLARSHPEVLERALSRSPSRQSPSRDSPTKSPHKDDARSVGLRDRKALRPSLNPSSPLKALRASGSPTLFSPSRRPSGIQAFSKPPRRLSKRISATDFIFGSPIRKQPPPKQDHLSNTPEGQLALELGTATHEPELDVDMDTNEPGGGLGDDDDDDSLEPDLPPTPTQLGLVKAPDRPRGLLSSSPSARHEKRMKRPATDVLQGSPLKTLKFQSPVEDSPYDDTAFTGENVSAAVVEKVNSRKSLEAELRRLKNDVADLSKWAEKVDSGVDLSSDTKEFNRFLSLLVEESAHINEPVPPRAPVSMSALLSTLLPFSANLPRPAPQASPMPTNPFALKETSKAPSYLTVFAPLTLRTVTSRTASKSASFLETHTLTFSAPSPFPASLYNVSVVYETNPETQTVTSVSVPTGNDSKKRRVPEALRQWIDSRLNNPLLALDVATLCWGINRYWEASVARAQLWARIDNNHGNGSAKRAKEAFPESQDGIITVSELRRLVPHLERSTMVVKAGSSSSHTPRVLLSNALVMDEWTGEAQLQPELSVSVSGGGSGSSKKIDQETRRLFHALLREEGISATGGNLTRGVHADAILRATEGALGALLRSA</sequence>
<evidence type="ECO:0000313" key="3">
    <source>
        <dbReference type="EMBL" id="CEJ55275.1"/>
    </source>
</evidence>
<accession>A0A0F7TFI8</accession>
<evidence type="ECO:0000256" key="2">
    <source>
        <dbReference type="SAM" id="MobiDB-lite"/>
    </source>
</evidence>
<feature type="compositionally biased region" description="Acidic residues" evidence="2">
    <location>
        <begin position="194"/>
        <end position="203"/>
    </location>
</feature>
<protein>
    <submittedName>
        <fullName evidence="3">Uncharacterized protein</fullName>
    </submittedName>
</protein>